<dbReference type="AlphaFoldDB" id="J9GXU5"/>
<comment type="caution">
    <text evidence="1">The sequence shown here is derived from an EMBL/GenBank/DDBJ whole genome shotgun (WGS) entry which is preliminary data.</text>
</comment>
<gene>
    <name evidence="1" type="ORF">EVA_03941</name>
</gene>
<protein>
    <submittedName>
        <fullName evidence="1">Uncharacterized protein</fullName>
    </submittedName>
</protein>
<organism evidence="1">
    <name type="scientific">gut metagenome</name>
    <dbReference type="NCBI Taxonomy" id="749906"/>
    <lineage>
        <taxon>unclassified sequences</taxon>
        <taxon>metagenomes</taxon>
        <taxon>organismal metagenomes</taxon>
    </lineage>
</organism>
<evidence type="ECO:0000313" key="1">
    <source>
        <dbReference type="EMBL" id="EJX07948.1"/>
    </source>
</evidence>
<accession>J9GXU5</accession>
<name>J9GXU5_9ZZZZ</name>
<proteinExistence type="predicted"/>
<reference evidence="1" key="1">
    <citation type="journal article" date="2012" name="PLoS ONE">
        <title>Gene sets for utilization of primary and secondary nutrition supplies in the distal gut of endangered iberian lynx.</title>
        <authorList>
            <person name="Alcaide M."/>
            <person name="Messina E."/>
            <person name="Richter M."/>
            <person name="Bargiela R."/>
            <person name="Peplies J."/>
            <person name="Huws S.A."/>
            <person name="Newbold C.J."/>
            <person name="Golyshin P.N."/>
            <person name="Simon M.A."/>
            <person name="Lopez G."/>
            <person name="Yakimov M.M."/>
            <person name="Ferrer M."/>
        </authorList>
    </citation>
    <scope>NUCLEOTIDE SEQUENCE</scope>
</reference>
<dbReference type="EMBL" id="AMCI01000750">
    <property type="protein sequence ID" value="EJX07948.1"/>
    <property type="molecule type" value="Genomic_DNA"/>
</dbReference>
<sequence>MVTLNLELTLQTVDNDIQVKLTHTRNHRLTALFVSLHSESGVFLSQLRQALRELIKILLSLGLNCNTDNGIREVHRLENNRSRFVAKRITSADILETNASTNITSADNLYRILVVRVHLEKTRYTFLLTRTNIVSI</sequence>